<sequence>MVELALLRKDFRQARKYLQRGVDTFGYTPHAPYFCRALIRLDQFEGREEEASSIQEAMNRNLVLKPSSPSPRNRETGVPLDFVFNWGDCNAATSYDLFLWKVGEEEPEYPTSARLTESRTRPPEKIEPGTTYLWRVHSIGRYGEEKGEIWVFRTSQAKPIIFDNPADYR</sequence>
<dbReference type="AlphaFoldDB" id="X0VDK6"/>
<dbReference type="Gene3D" id="2.60.40.10">
    <property type="entry name" value="Immunoglobulins"/>
    <property type="match status" value="1"/>
</dbReference>
<dbReference type="EMBL" id="BARS01010939">
    <property type="protein sequence ID" value="GAF98640.1"/>
    <property type="molecule type" value="Genomic_DNA"/>
</dbReference>
<proteinExistence type="predicted"/>
<organism evidence="1">
    <name type="scientific">marine sediment metagenome</name>
    <dbReference type="NCBI Taxonomy" id="412755"/>
    <lineage>
        <taxon>unclassified sequences</taxon>
        <taxon>metagenomes</taxon>
        <taxon>ecological metagenomes</taxon>
    </lineage>
</organism>
<evidence type="ECO:0008006" key="2">
    <source>
        <dbReference type="Google" id="ProtNLM"/>
    </source>
</evidence>
<comment type="caution">
    <text evidence="1">The sequence shown here is derived from an EMBL/GenBank/DDBJ whole genome shotgun (WGS) entry which is preliminary data.</text>
</comment>
<name>X0VDK6_9ZZZZ</name>
<gene>
    <name evidence="1" type="ORF">S01H1_20093</name>
</gene>
<evidence type="ECO:0000313" key="1">
    <source>
        <dbReference type="EMBL" id="GAF98640.1"/>
    </source>
</evidence>
<dbReference type="InterPro" id="IPR013783">
    <property type="entry name" value="Ig-like_fold"/>
</dbReference>
<protein>
    <recommendedName>
        <fullName evidence="2">Fibronectin type-III domain-containing protein</fullName>
    </recommendedName>
</protein>
<accession>X0VDK6</accession>
<reference evidence="1" key="1">
    <citation type="journal article" date="2014" name="Front. Microbiol.">
        <title>High frequency of phylogenetically diverse reductive dehalogenase-homologous genes in deep subseafloor sedimentary metagenomes.</title>
        <authorList>
            <person name="Kawai M."/>
            <person name="Futagami T."/>
            <person name="Toyoda A."/>
            <person name="Takaki Y."/>
            <person name="Nishi S."/>
            <person name="Hori S."/>
            <person name="Arai W."/>
            <person name="Tsubouchi T."/>
            <person name="Morono Y."/>
            <person name="Uchiyama I."/>
            <person name="Ito T."/>
            <person name="Fujiyama A."/>
            <person name="Inagaki F."/>
            <person name="Takami H."/>
        </authorList>
    </citation>
    <scope>NUCLEOTIDE SEQUENCE</scope>
    <source>
        <strain evidence="1">Expedition CK06-06</strain>
    </source>
</reference>